<feature type="domain" description="J" evidence="2">
    <location>
        <begin position="65"/>
        <end position="135"/>
    </location>
</feature>
<feature type="region of interest" description="Disordered" evidence="1">
    <location>
        <begin position="1"/>
        <end position="31"/>
    </location>
</feature>
<evidence type="ECO:0000259" key="2">
    <source>
        <dbReference type="PROSITE" id="PS50076"/>
    </source>
</evidence>
<evidence type="ECO:0000313" key="4">
    <source>
        <dbReference type="Proteomes" id="UP000604046"/>
    </source>
</evidence>
<gene>
    <name evidence="3" type="ORF">SNAT2548_LOCUS11377</name>
</gene>
<protein>
    <recommendedName>
        <fullName evidence="2">J domain-containing protein</fullName>
    </recommendedName>
</protein>
<dbReference type="OrthoDB" id="410485at2759"/>
<dbReference type="SMART" id="SM00271">
    <property type="entry name" value="DnaJ"/>
    <property type="match status" value="1"/>
</dbReference>
<name>A0A812LDE3_9DINO</name>
<evidence type="ECO:0000313" key="3">
    <source>
        <dbReference type="EMBL" id="CAE7244054.1"/>
    </source>
</evidence>
<sequence>MSWKVPQDWPTGPSPAPCDAWEGAEPTEAEAADAEAAAGDAYFAEEEIASWTGKQAVLWLLEAGNAFEALGLRPKPTPPARLRRRFLRLSLLTHPDKNNEPDAAAAFRKLSDSMRVVSTEQSQMDLLRGLFPRVYGVETTSADPAKVDGVYTTSRTETPEEAAVRRELEAQIERALREEKERRDASEADDEQAQRSKRRRSLEAILQAQKLQRLGRAAKAQVARGSGKGVKLAKAPQEALLSAERPGTTCVAARCRDLRRIETCEQQPGASENAKSPESVVRELLNAGYLRFPELCPTCHGALQGPFSLKDVKQPGDLCLRCKSWDCQARRQRAGAFCPLLDEQSRRRTLLPEKLLSILVQFLSKSNPRIDETAHLNGLRAGVVMRVHHELRCDVWVGASLVEDSFLLGAFRGSFVFAGNHGVSALLQELKTVMEDCYYTYHGLLAQTAVVAWDDSHGTHCRAQRNTVFSVLDVSVRVQAAWQGIHRPGPKTLAYARVLHCMGICHFLTHRAALEAAVSGRPFAPAPDPQHQAPEHRDLWSFNPLWPADLPKITLSHDKTADAVKNIGRNSDWQAVALALGHLDKAECLADVCKTPCGGESQARVVLFNCAPPYSQSKC</sequence>
<dbReference type="Pfam" id="PF00226">
    <property type="entry name" value="DnaJ"/>
    <property type="match status" value="1"/>
</dbReference>
<dbReference type="InterPro" id="IPR036869">
    <property type="entry name" value="J_dom_sf"/>
</dbReference>
<dbReference type="AlphaFoldDB" id="A0A812LDE3"/>
<dbReference type="InterPro" id="IPR001623">
    <property type="entry name" value="DnaJ_domain"/>
</dbReference>
<accession>A0A812LDE3</accession>
<comment type="caution">
    <text evidence="3">The sequence shown here is derived from an EMBL/GenBank/DDBJ whole genome shotgun (WGS) entry which is preliminary data.</text>
</comment>
<feature type="compositionally biased region" description="Basic and acidic residues" evidence="1">
    <location>
        <begin position="177"/>
        <end position="186"/>
    </location>
</feature>
<keyword evidence="4" id="KW-1185">Reference proteome</keyword>
<feature type="region of interest" description="Disordered" evidence="1">
    <location>
        <begin position="177"/>
        <end position="200"/>
    </location>
</feature>
<reference evidence="3" key="1">
    <citation type="submission" date="2021-02" db="EMBL/GenBank/DDBJ databases">
        <authorList>
            <person name="Dougan E. K."/>
            <person name="Rhodes N."/>
            <person name="Thang M."/>
            <person name="Chan C."/>
        </authorList>
    </citation>
    <scope>NUCLEOTIDE SEQUENCE</scope>
</reference>
<evidence type="ECO:0000256" key="1">
    <source>
        <dbReference type="SAM" id="MobiDB-lite"/>
    </source>
</evidence>
<dbReference type="SUPFAM" id="SSF46565">
    <property type="entry name" value="Chaperone J-domain"/>
    <property type="match status" value="1"/>
</dbReference>
<proteinExistence type="predicted"/>
<dbReference type="PROSITE" id="PS50076">
    <property type="entry name" value="DNAJ_2"/>
    <property type="match status" value="1"/>
</dbReference>
<dbReference type="Gene3D" id="1.10.287.110">
    <property type="entry name" value="DnaJ domain"/>
    <property type="match status" value="1"/>
</dbReference>
<dbReference type="EMBL" id="CAJNDS010001013">
    <property type="protein sequence ID" value="CAE7244054.1"/>
    <property type="molecule type" value="Genomic_DNA"/>
</dbReference>
<dbReference type="Proteomes" id="UP000604046">
    <property type="component" value="Unassembled WGS sequence"/>
</dbReference>
<organism evidence="3 4">
    <name type="scientific">Symbiodinium natans</name>
    <dbReference type="NCBI Taxonomy" id="878477"/>
    <lineage>
        <taxon>Eukaryota</taxon>
        <taxon>Sar</taxon>
        <taxon>Alveolata</taxon>
        <taxon>Dinophyceae</taxon>
        <taxon>Suessiales</taxon>
        <taxon>Symbiodiniaceae</taxon>
        <taxon>Symbiodinium</taxon>
    </lineage>
</organism>